<reference evidence="2 3" key="1">
    <citation type="submission" date="2019-05" db="EMBL/GenBank/DDBJ databases">
        <title>Verrucobacter flavum gen. nov., sp. nov. a new member of the family Verrucomicrobiaceae.</title>
        <authorList>
            <person name="Szuroczki S."/>
            <person name="Abbaszade G."/>
            <person name="Szabo A."/>
            <person name="Felfoldi T."/>
            <person name="Schumann P."/>
            <person name="Boka K."/>
            <person name="Keki Z."/>
            <person name="Toumi M."/>
            <person name="Toth E."/>
        </authorList>
    </citation>
    <scope>NUCLEOTIDE SEQUENCE [LARGE SCALE GENOMIC DNA]</scope>
    <source>
        <strain evidence="2 3">MG-N-17</strain>
    </source>
</reference>
<dbReference type="Gene3D" id="3.40.390.10">
    <property type="entry name" value="Collagenase (Catalytic Domain)"/>
    <property type="match status" value="1"/>
</dbReference>
<dbReference type="PRINTS" id="PR00480">
    <property type="entry name" value="ASTACIN"/>
</dbReference>
<dbReference type="SMART" id="SM00235">
    <property type="entry name" value="ZnMc"/>
    <property type="match status" value="1"/>
</dbReference>
<name>A0A5R8KHB0_9BACT</name>
<evidence type="ECO:0000313" key="3">
    <source>
        <dbReference type="Proteomes" id="UP000306196"/>
    </source>
</evidence>
<dbReference type="GO" id="GO:0008270">
    <property type="term" value="F:zinc ion binding"/>
    <property type="evidence" value="ECO:0007669"/>
    <property type="project" value="InterPro"/>
</dbReference>
<dbReference type="GO" id="GO:0004222">
    <property type="term" value="F:metalloendopeptidase activity"/>
    <property type="evidence" value="ECO:0007669"/>
    <property type="project" value="InterPro"/>
</dbReference>
<dbReference type="EMBL" id="VAUV01000004">
    <property type="protein sequence ID" value="TLD71708.1"/>
    <property type="molecule type" value="Genomic_DNA"/>
</dbReference>
<dbReference type="Pfam" id="PF01400">
    <property type="entry name" value="Astacin"/>
    <property type="match status" value="1"/>
</dbReference>
<organism evidence="2 3">
    <name type="scientific">Phragmitibacter flavus</name>
    <dbReference type="NCBI Taxonomy" id="2576071"/>
    <lineage>
        <taxon>Bacteria</taxon>
        <taxon>Pseudomonadati</taxon>
        <taxon>Verrucomicrobiota</taxon>
        <taxon>Verrucomicrobiia</taxon>
        <taxon>Verrucomicrobiales</taxon>
        <taxon>Verrucomicrobiaceae</taxon>
        <taxon>Phragmitibacter</taxon>
    </lineage>
</organism>
<gene>
    <name evidence="2" type="ORF">FEM03_06100</name>
</gene>
<proteinExistence type="predicted"/>
<dbReference type="SUPFAM" id="SSF55486">
    <property type="entry name" value="Metalloproteases ('zincins'), catalytic domain"/>
    <property type="match status" value="1"/>
</dbReference>
<dbReference type="OrthoDB" id="785995at2"/>
<keyword evidence="3" id="KW-1185">Reference proteome</keyword>
<evidence type="ECO:0000259" key="1">
    <source>
        <dbReference type="SMART" id="SM00235"/>
    </source>
</evidence>
<dbReference type="AlphaFoldDB" id="A0A5R8KHB0"/>
<feature type="domain" description="Peptidase metallopeptidase" evidence="1">
    <location>
        <begin position="70"/>
        <end position="231"/>
    </location>
</feature>
<dbReference type="RefSeq" id="WP_138085302.1">
    <property type="nucleotide sequence ID" value="NZ_VAUV01000004.1"/>
</dbReference>
<dbReference type="InterPro" id="IPR001506">
    <property type="entry name" value="Peptidase_M12A"/>
</dbReference>
<dbReference type="InterPro" id="IPR006026">
    <property type="entry name" value="Peptidase_Metallo"/>
</dbReference>
<protein>
    <recommendedName>
        <fullName evidence="1">Peptidase metallopeptidase domain-containing protein</fullName>
    </recommendedName>
</protein>
<evidence type="ECO:0000313" key="2">
    <source>
        <dbReference type="EMBL" id="TLD71708.1"/>
    </source>
</evidence>
<dbReference type="GO" id="GO:0006508">
    <property type="term" value="P:proteolysis"/>
    <property type="evidence" value="ECO:0007669"/>
    <property type="project" value="InterPro"/>
</dbReference>
<dbReference type="InterPro" id="IPR024079">
    <property type="entry name" value="MetalloPept_cat_dom_sf"/>
</dbReference>
<dbReference type="Proteomes" id="UP000306196">
    <property type="component" value="Unassembled WGS sequence"/>
</dbReference>
<accession>A0A5R8KHB0</accession>
<sequence length="277" mass="30904">MNANELTEHIIKTARTIQAGNETGYIVENDLVIPASQLQNYARETLALLSNEKRDAATVDRLIVATLNDKKLRWAPGTVLSWTIDEVSFGEHKAWFQTAKTICAQAADDWNRAAKDEGVLDMIRFAPAEPGKKAAFTFAYHPFPSDPNLLALAFFPNAAKKDRIVFIGPGTFALDLLYDRVGIIRHELGHVLGFRHEQIHPKAQEGMTAAEKKRMEKWVSGGLGAEELTEWDSQSVMHYPLNGHGTLQFALSDDDKTGFGKLYRIEKGADKVEECHL</sequence>
<comment type="caution">
    <text evidence="2">The sequence shown here is derived from an EMBL/GenBank/DDBJ whole genome shotgun (WGS) entry which is preliminary data.</text>
</comment>